<name>A0A9W4JEZ4_9EURO</name>
<dbReference type="PANTHER" id="PTHR46825">
    <property type="entry name" value="D-ALANYL-D-ALANINE-CARBOXYPEPTIDASE/ENDOPEPTIDASE AMPH"/>
    <property type="match status" value="1"/>
</dbReference>
<evidence type="ECO:0000313" key="4">
    <source>
        <dbReference type="Proteomes" id="UP001152592"/>
    </source>
</evidence>
<gene>
    <name evidence="3" type="ORF">PSALAMII_LOCUS7127</name>
</gene>
<dbReference type="Pfam" id="PF00144">
    <property type="entry name" value="Beta-lactamase"/>
    <property type="match status" value="1"/>
</dbReference>
<dbReference type="InterPro" id="IPR050491">
    <property type="entry name" value="AmpC-like"/>
</dbReference>
<evidence type="ECO:0000256" key="1">
    <source>
        <dbReference type="ARBA" id="ARBA00038215"/>
    </source>
</evidence>
<dbReference type="InterPro" id="IPR012338">
    <property type="entry name" value="Beta-lactam/transpept-like"/>
</dbReference>
<sequence length="455" mass="49520">MNNSVHQKLADAALRLEATIPEIESALNVANAPSVSLGVIHEGSVIFRKSIGLRDVNADLEATSETSYHIASCSKVITATALGILVAEGKVFWDDPIRKHPPSFNPTEDPRIGAQATVIDACRHTTGLANILFQGPNGALIHREDHIPLVNALPTSDHDGQRFRECWFYSSGAFGLLALVTEAASGMKYSDFLRQRVLAPLVMTQTHLNEDDVETNDNLAHPYVQMTDGEWSKINNHITTDKNSPFLSSAGIRNSVDDLLAFLAAVMNRFDIEKGLDHPQPLLNEVLESPLREGWYRTTIPTGALGLTSYNAFHDDDSATRAKQLIGHQSEPRTLYGHNGIANGSLATVYCFPSSHTAIVVLGNAAEAGDAPESISQILIQAVFDLKPHVDLVPLLRQQRERCLKTHDDMVGDWKQGRDVSKYTGSAQDLIGSYLGLDTCRISITASDTAEAGLP</sequence>
<dbReference type="PANTHER" id="PTHR46825:SF14">
    <property type="entry name" value="BETA-LACTAMASE-RELATED DOMAIN-CONTAINING PROTEIN"/>
    <property type="match status" value="1"/>
</dbReference>
<dbReference type="Proteomes" id="UP001152592">
    <property type="component" value="Unassembled WGS sequence"/>
</dbReference>
<accession>A0A9W4JEZ4</accession>
<dbReference type="SUPFAM" id="SSF56601">
    <property type="entry name" value="beta-lactamase/transpeptidase-like"/>
    <property type="match status" value="1"/>
</dbReference>
<dbReference type="InterPro" id="IPR001466">
    <property type="entry name" value="Beta-lactam-related"/>
</dbReference>
<proteinExistence type="inferred from homology"/>
<comment type="similarity">
    <text evidence="1">Belongs to the peptidase S12 family.</text>
</comment>
<dbReference type="EMBL" id="CAJVPD010000249">
    <property type="protein sequence ID" value="CAG8395664.1"/>
    <property type="molecule type" value="Genomic_DNA"/>
</dbReference>
<comment type="caution">
    <text evidence="3">The sequence shown here is derived from an EMBL/GenBank/DDBJ whole genome shotgun (WGS) entry which is preliminary data.</text>
</comment>
<dbReference type="Gene3D" id="3.40.710.10">
    <property type="entry name" value="DD-peptidase/beta-lactamase superfamily"/>
    <property type="match status" value="1"/>
</dbReference>
<dbReference type="AlphaFoldDB" id="A0A9W4JEZ4"/>
<protein>
    <recommendedName>
        <fullName evidence="2">Beta-lactamase-related domain-containing protein</fullName>
    </recommendedName>
</protein>
<feature type="domain" description="Beta-lactamase-related" evidence="2">
    <location>
        <begin position="31"/>
        <end position="372"/>
    </location>
</feature>
<evidence type="ECO:0000313" key="3">
    <source>
        <dbReference type="EMBL" id="CAG8395664.1"/>
    </source>
</evidence>
<evidence type="ECO:0000259" key="2">
    <source>
        <dbReference type="Pfam" id="PF00144"/>
    </source>
</evidence>
<organism evidence="3 4">
    <name type="scientific">Penicillium salamii</name>
    <dbReference type="NCBI Taxonomy" id="1612424"/>
    <lineage>
        <taxon>Eukaryota</taxon>
        <taxon>Fungi</taxon>
        <taxon>Dikarya</taxon>
        <taxon>Ascomycota</taxon>
        <taxon>Pezizomycotina</taxon>
        <taxon>Eurotiomycetes</taxon>
        <taxon>Eurotiomycetidae</taxon>
        <taxon>Eurotiales</taxon>
        <taxon>Aspergillaceae</taxon>
        <taxon>Penicillium</taxon>
    </lineage>
</organism>
<dbReference type="OrthoDB" id="5360893at2759"/>
<reference evidence="3" key="1">
    <citation type="submission" date="2021-07" db="EMBL/GenBank/DDBJ databases">
        <authorList>
            <person name="Branca A.L. A."/>
        </authorList>
    </citation>
    <scope>NUCLEOTIDE SEQUENCE</scope>
</reference>